<evidence type="ECO:0000256" key="1">
    <source>
        <dbReference type="SAM" id="MobiDB-lite"/>
    </source>
</evidence>
<evidence type="ECO:0000313" key="2">
    <source>
        <dbReference type="EMBL" id="ATZ22607.1"/>
    </source>
</evidence>
<organism evidence="2 3">
    <name type="scientific">Streptomyces lavendulae subsp. lavendulae</name>
    <dbReference type="NCBI Taxonomy" id="58340"/>
    <lineage>
        <taxon>Bacteria</taxon>
        <taxon>Bacillati</taxon>
        <taxon>Actinomycetota</taxon>
        <taxon>Actinomycetes</taxon>
        <taxon>Kitasatosporales</taxon>
        <taxon>Streptomycetaceae</taxon>
        <taxon>Streptomyces</taxon>
    </lineage>
</organism>
<keyword evidence="3" id="KW-1185">Reference proteome</keyword>
<feature type="compositionally biased region" description="Low complexity" evidence="1">
    <location>
        <begin position="554"/>
        <end position="564"/>
    </location>
</feature>
<reference evidence="2 3" key="1">
    <citation type="submission" date="2017-11" db="EMBL/GenBank/DDBJ databases">
        <title>Complete genome sequence of Streptomyces lavendulae subsp. lavendulae CCM 3239 (formerly 'Streptomyces aureofaciens CCM 3239'), the producer of the angucycline-type antibiotic auricin.</title>
        <authorList>
            <person name="Busche T."/>
            <person name="Novakova R."/>
            <person name="Al'Dilaimi A."/>
            <person name="Homerova D."/>
            <person name="Feckova L."/>
            <person name="Rezuchova B."/>
            <person name="Mingyar E."/>
            <person name="Csolleiova D."/>
            <person name="Bekeova C."/>
            <person name="Winkler A."/>
            <person name="Sevcikova B."/>
            <person name="Kalinowski J."/>
            <person name="Kormanec J."/>
            <person name="Ruckert C."/>
        </authorList>
    </citation>
    <scope>NUCLEOTIDE SEQUENCE [LARGE SCALE GENOMIC DNA]</scope>
    <source>
        <strain evidence="2 3">CCM 3239</strain>
    </source>
</reference>
<sequence length="1206" mass="127227">MAIMSNSQKSSTADVVRGLLAPPTATTPAPVPPGGAALRVVEEARPARTVGAGVAAAGGPDGEVALRLRELIRAHLAGRPDRWRGLHDALAAHRGTLPGLLADVPGPAPADGPGGVRPPVPRSVHATLALLLEHAAPEEAAAALTALPDRTVEALLSTGSLPGPGLTAAVTEHGDLRTRTALGRHSRIDPRVLGRLLAVGDSRLGAVVYRNPRCTQSLRRTLAHGLDRVPMDADLRADLTDPEGHPPATWLTPLLGSGDPQLTARALLLVDGRGVVQRYALVRVWECAGPAAVRAILDERSIAWRLSIPVVAAVEKALAAEAAADDGVALRRLREGCEPYGDPSRLPALLATARGTSTLRDLLAEPYAHDLPALAGAHAATPFMPKACEELARHEDASDEQRLSFRLSVLNEPWRAGGRRSGNTHPPELRLAREPLDAHAAIWADGMVTAGLLDPVELVRTAHPAVHALAALTRLAGRGRLGDAAPAALRELAATHLGERPEAWAALDTLLPAHQGTLQALITEAGATPPAAPAPEDDPQYTATAGAGTGSGAQSGTARPAAPGAEPPAVPQRREERAALAALDLLRSLAAAPDEVPDPTDPGVLRFLAHHWQDEAPGLTTPRWLVRACAEQGVESPHDGSWYTAPDPAEVRAELPQSWGSTAAPIDMAYTQGLLPAEELPNLLPARRLLSLPHDWRRFAFAAAWPAAVGRLLRPALGTDPDAWLRLAETASAAAGSADPRSADGPTWAELLELSAGPADALTENPAYRPLEDPKSATPRPTTPEEAIHLVGVGNHRWTWPIGTLLCLADADTVDAVLPRLGPDGPWLLAAYLTRHERTPRTAFRRLLAGRDPHALRVLAARTRRLEAGADVLLADLDDPEVDLTLLRYGSTTPTGRRIVARSRPRGTSGERTASVGALVLAEARKDPSGRLFGGALWLHSTEPDLIEEVFVRDRDLSLLQQVLGCVNLLEHGGADRLAAFVRRDLLGQAAATLCAKALASADPAAVLRARAARELAPAKFITRLRRDRPAWHAPGGAATVPGGIDWEAVEAAHAEEPLPNWEWVVNSASAPAGLRLRHAALVREPGPDGLPDGAELTRARARYGLGGMYHCPLPTQLDGLLASGMLTGVDLLHVAAPAALMLAYLGGAARRTDAPEQAHAALTALTRLVATRLGNDPQAWRRVTDRLTGRDPQWEPLSPVAALLG</sequence>
<name>A0A2K8P786_STRLA</name>
<proteinExistence type="predicted"/>
<dbReference type="AlphaFoldDB" id="A0A2K8P786"/>
<dbReference type="Proteomes" id="UP000231791">
    <property type="component" value="Chromosome"/>
</dbReference>
<dbReference type="EMBL" id="CP024985">
    <property type="protein sequence ID" value="ATZ22607.1"/>
    <property type="molecule type" value="Genomic_DNA"/>
</dbReference>
<feature type="region of interest" description="Disordered" evidence="1">
    <location>
        <begin position="762"/>
        <end position="783"/>
    </location>
</feature>
<gene>
    <name evidence="2" type="ORF">SLAV_03495</name>
</gene>
<feature type="region of interest" description="Disordered" evidence="1">
    <location>
        <begin position="527"/>
        <end position="574"/>
    </location>
</feature>
<dbReference type="KEGG" id="slx:SLAV_03495"/>
<evidence type="ECO:0000313" key="3">
    <source>
        <dbReference type="Proteomes" id="UP000231791"/>
    </source>
</evidence>
<protein>
    <submittedName>
        <fullName evidence="2">Uncharacterized protein</fullName>
    </submittedName>
</protein>
<accession>A0A2K8P786</accession>